<dbReference type="InterPro" id="IPR007253">
    <property type="entry name" value="Cell_wall-bd_2"/>
</dbReference>
<proteinExistence type="predicted"/>
<accession>K6XBC6</accession>
<dbReference type="Proteomes" id="UP000008366">
    <property type="component" value="Unassembled WGS sequence"/>
</dbReference>
<dbReference type="RefSeq" id="WP_006592661.1">
    <property type="nucleotide sequence ID" value="NZ_BAHD01000032.1"/>
</dbReference>
<comment type="caution">
    <text evidence="2">The sequence shown here is derived from an EMBL/GenBank/DDBJ whole genome shotgun (WGS) entry which is preliminary data.</text>
</comment>
<dbReference type="STRING" id="1184609.KILIM_032_00140"/>
<feature type="chain" id="PRO_5038878581" evidence="1">
    <location>
        <begin position="21"/>
        <end position="321"/>
    </location>
</feature>
<dbReference type="InterPro" id="IPR051922">
    <property type="entry name" value="Bact_Sporulation_Assoc"/>
</dbReference>
<reference evidence="2 3" key="1">
    <citation type="submission" date="2012-08" db="EMBL/GenBank/DDBJ databases">
        <title>Whole genome shotgun sequence of Kineosphaera limosa NBRC 100340.</title>
        <authorList>
            <person name="Yoshida I."/>
            <person name="Isaki S."/>
            <person name="Hosoyama A."/>
            <person name="Tsuchikane K."/>
            <person name="Katsumata H."/>
            <person name="Ando Y."/>
            <person name="Ohji S."/>
            <person name="Hamada M."/>
            <person name="Tamura T."/>
            <person name="Yamazoe A."/>
            <person name="Yamazaki S."/>
            <person name="Fujita N."/>
        </authorList>
    </citation>
    <scope>NUCLEOTIDE SEQUENCE [LARGE SCALE GENOMIC DNA]</scope>
    <source>
        <strain evidence="2 3">NBRC 100340</strain>
    </source>
</reference>
<evidence type="ECO:0000313" key="2">
    <source>
        <dbReference type="EMBL" id="GAB96129.1"/>
    </source>
</evidence>
<dbReference type="PANTHER" id="PTHR30032">
    <property type="entry name" value="N-ACETYLMURAMOYL-L-ALANINE AMIDASE-RELATED"/>
    <property type="match status" value="1"/>
</dbReference>
<dbReference type="eggNOG" id="COG2247">
    <property type="taxonomic scope" value="Bacteria"/>
</dbReference>
<protein>
    <submittedName>
        <fullName evidence="2">Uncharacterized protein</fullName>
    </submittedName>
</protein>
<dbReference type="AlphaFoldDB" id="K6XBC6"/>
<keyword evidence="3" id="KW-1185">Reference proteome</keyword>
<dbReference type="Pfam" id="PF04122">
    <property type="entry name" value="CW_binding_2"/>
    <property type="match status" value="3"/>
</dbReference>
<dbReference type="Gene3D" id="3.40.50.12090">
    <property type="match status" value="1"/>
</dbReference>
<evidence type="ECO:0000256" key="1">
    <source>
        <dbReference type="SAM" id="SignalP"/>
    </source>
</evidence>
<keyword evidence="1" id="KW-0732">Signal</keyword>
<dbReference type="PANTHER" id="PTHR30032:SF8">
    <property type="entry name" value="GERMINATION-SPECIFIC N-ACETYLMURAMOYL-L-ALANINE AMIDASE"/>
    <property type="match status" value="1"/>
</dbReference>
<sequence length="321" mass="32934">MSLRFRLAAALAAFALAVVAAPPAQGAAVSTRVFGPDRVATAIAVYEQNRDLFTSDTVVLTRSDQFPDALAAGPLAVSLRAPVLITPPRSVDQRVLDTLRRQRVERVVVVGGTSAVSAAAVAELERARLQVERVSGNDRFTTAEAVARKAAGTASVPVFVADGMTPHDALIAGAIAGRERGVVVLSAGGRLTPSTRAFLQSRTTSTRLGIGKAGSAAVTTLGLTQVVAGGSPEATSVAVANYWYKPATSVVVTSAAGWGDALAGAPLAALRRAPLLLAPPREVSGAMKTYLRGTRADTIVVLGGEAAVPAGVERELVAARR</sequence>
<dbReference type="EMBL" id="BAHD01000032">
    <property type="protein sequence ID" value="GAB96129.1"/>
    <property type="molecule type" value="Genomic_DNA"/>
</dbReference>
<name>K6XBC6_9MICO</name>
<organism evidence="2 3">
    <name type="scientific">Kineosphaera limosa NBRC 100340</name>
    <dbReference type="NCBI Taxonomy" id="1184609"/>
    <lineage>
        <taxon>Bacteria</taxon>
        <taxon>Bacillati</taxon>
        <taxon>Actinomycetota</taxon>
        <taxon>Actinomycetes</taxon>
        <taxon>Micrococcales</taxon>
        <taxon>Dermatophilaceae</taxon>
        <taxon>Kineosphaera</taxon>
    </lineage>
</organism>
<evidence type="ECO:0000313" key="3">
    <source>
        <dbReference type="Proteomes" id="UP000008366"/>
    </source>
</evidence>
<feature type="signal peptide" evidence="1">
    <location>
        <begin position="1"/>
        <end position="20"/>
    </location>
</feature>
<gene>
    <name evidence="2" type="ORF">KILIM_032_00140</name>
</gene>
<dbReference type="OrthoDB" id="1016457at2"/>